<name>A0A5P6NZ94_9BRAD</name>
<dbReference type="KEGG" id="bbet:F8237_01910"/>
<accession>A0A5P6NZ94</accession>
<dbReference type="OrthoDB" id="983041at2"/>
<dbReference type="Proteomes" id="UP000325641">
    <property type="component" value="Chromosome"/>
</dbReference>
<proteinExistence type="predicted"/>
<organism evidence="1 2">
    <name type="scientific">Bradyrhizobium betae</name>
    <dbReference type="NCBI Taxonomy" id="244734"/>
    <lineage>
        <taxon>Bacteria</taxon>
        <taxon>Pseudomonadati</taxon>
        <taxon>Pseudomonadota</taxon>
        <taxon>Alphaproteobacteria</taxon>
        <taxon>Hyphomicrobiales</taxon>
        <taxon>Nitrobacteraceae</taxon>
        <taxon>Bradyrhizobium</taxon>
    </lineage>
</organism>
<sequence length="227" mass="24122">MKPQKQLLRHNPPASYGDCFRTAIAIVLDMDAADVPHFMDGGVSGDDGAAAAEAFLNAHGMTAINIVVDGARPLQAVLDSIAGTNLRQMPAFLLTGTSRNSCAHVVVGCNGDIVCDPSIDGSGIVGPCDDGFYWLTFFGALQATNGQAKHQRDARSARERLEAASMLLCAELWKAGLDRGSFYVTIGGGELHVYARCERPEAMPSCAYPVEWHVAEVKIDPVSTEAA</sequence>
<dbReference type="RefSeq" id="WP_151642146.1">
    <property type="nucleotide sequence ID" value="NZ_CP044543.1"/>
</dbReference>
<evidence type="ECO:0000313" key="1">
    <source>
        <dbReference type="EMBL" id="QFI71236.1"/>
    </source>
</evidence>
<reference evidence="2" key="1">
    <citation type="submission" date="2019-10" db="EMBL/GenBank/DDBJ databases">
        <title>Complete Genome Sequence of Bradyrhizobium betae type strain PL7HG1T.</title>
        <authorList>
            <person name="Bromfield E.S.P."/>
            <person name="Cloutier S."/>
        </authorList>
    </citation>
    <scope>NUCLEOTIDE SEQUENCE [LARGE SCALE GENOMIC DNA]</scope>
    <source>
        <strain evidence="2">PL7HG1</strain>
    </source>
</reference>
<gene>
    <name evidence="1" type="ORF">F8237_01910</name>
</gene>
<protein>
    <submittedName>
        <fullName evidence="1">Uncharacterized protein</fullName>
    </submittedName>
</protein>
<evidence type="ECO:0000313" key="2">
    <source>
        <dbReference type="Proteomes" id="UP000325641"/>
    </source>
</evidence>
<dbReference type="AlphaFoldDB" id="A0A5P6NZ94"/>
<dbReference type="EMBL" id="CP044543">
    <property type="protein sequence ID" value="QFI71236.1"/>
    <property type="molecule type" value="Genomic_DNA"/>
</dbReference>